<dbReference type="Pfam" id="PF00076">
    <property type="entry name" value="RRM_1"/>
    <property type="match status" value="1"/>
</dbReference>
<evidence type="ECO:0000256" key="5">
    <source>
        <dbReference type="PROSITE-ProRule" id="PRU00176"/>
    </source>
</evidence>
<reference evidence="7" key="3">
    <citation type="submission" date="2019-06" db="EMBL/GenBank/DDBJ databases">
        <authorList>
            <person name="Poynton C."/>
            <person name="Hasenbein S."/>
            <person name="Benoit J.B."/>
            <person name="Sepulveda M.S."/>
            <person name="Poelchau M.F."/>
            <person name="Murali S.C."/>
            <person name="Chen S."/>
            <person name="Glastad K.M."/>
            <person name="Werren J.H."/>
            <person name="Vineis J.H."/>
            <person name="Bowen J.L."/>
            <person name="Friedrich M."/>
            <person name="Jones J."/>
            <person name="Robertson H.M."/>
            <person name="Feyereisen R."/>
            <person name="Mechler-Hickson A."/>
            <person name="Mathers N."/>
            <person name="Lee C.E."/>
            <person name="Colbourne J.K."/>
            <person name="Biales A."/>
            <person name="Johnston J.S."/>
            <person name="Wellborn G.A."/>
            <person name="Rosendale A.J."/>
            <person name="Cridge A.G."/>
            <person name="Munoz-Torres M.C."/>
            <person name="Bain P.A."/>
            <person name="Manny A.R."/>
            <person name="Major K.M."/>
            <person name="Lambert F.N."/>
            <person name="Vulpe C.D."/>
            <person name="Tuck P."/>
            <person name="Blalock B.J."/>
            <person name="Lin Y.-Y."/>
            <person name="Smith M.E."/>
            <person name="Ochoa-Acuna H."/>
            <person name="Chen M.-J.M."/>
            <person name="Childers C.P."/>
            <person name="Qu J."/>
            <person name="Dugan S."/>
            <person name="Lee S.L."/>
            <person name="Chao H."/>
            <person name="Dinh H."/>
            <person name="Han Y."/>
            <person name="Doddapaneni H."/>
            <person name="Worley K.C."/>
            <person name="Muzny D.M."/>
            <person name="Gibbs R.A."/>
            <person name="Richards S."/>
        </authorList>
    </citation>
    <scope>NUCLEOTIDE SEQUENCE</scope>
    <source>
        <strain evidence="7">HAZT.00-mixed</strain>
        <tissue evidence="7">Whole organism</tissue>
    </source>
</reference>
<organism evidence="7">
    <name type="scientific">Hyalella azteca</name>
    <name type="common">Amphipod</name>
    <dbReference type="NCBI Taxonomy" id="294128"/>
    <lineage>
        <taxon>Eukaryota</taxon>
        <taxon>Metazoa</taxon>
        <taxon>Ecdysozoa</taxon>
        <taxon>Arthropoda</taxon>
        <taxon>Crustacea</taxon>
        <taxon>Multicrustacea</taxon>
        <taxon>Malacostraca</taxon>
        <taxon>Eumalacostraca</taxon>
        <taxon>Peracarida</taxon>
        <taxon>Amphipoda</taxon>
        <taxon>Senticaudata</taxon>
        <taxon>Talitrida</taxon>
        <taxon>Talitroidea</taxon>
        <taxon>Hyalellidae</taxon>
        <taxon>Hyalella</taxon>
    </lineage>
</organism>
<dbReference type="PROSITE" id="PS50102">
    <property type="entry name" value="RRM"/>
    <property type="match status" value="1"/>
</dbReference>
<dbReference type="OrthoDB" id="1749473at2759"/>
<comment type="caution">
    <text evidence="7">The sequence shown here is derived from an EMBL/GenBank/DDBJ whole genome shotgun (WGS) entry which is preliminary data.</text>
</comment>
<accession>A0A6A0GRZ1</accession>
<evidence type="ECO:0000256" key="4">
    <source>
        <dbReference type="ARBA" id="ARBA00030574"/>
    </source>
</evidence>
<dbReference type="InterPro" id="IPR012677">
    <property type="entry name" value="Nucleotide-bd_a/b_plait_sf"/>
</dbReference>
<feature type="domain" description="RRM" evidence="6">
    <location>
        <begin position="115"/>
        <end position="193"/>
    </location>
</feature>
<evidence type="ECO:0000259" key="6">
    <source>
        <dbReference type="PROSITE" id="PS50102"/>
    </source>
</evidence>
<dbReference type="GO" id="GO:0003729">
    <property type="term" value="F:mRNA binding"/>
    <property type="evidence" value="ECO:0007669"/>
    <property type="project" value="InterPro"/>
</dbReference>
<dbReference type="Gene3D" id="3.30.70.330">
    <property type="match status" value="1"/>
</dbReference>
<evidence type="ECO:0000256" key="3">
    <source>
        <dbReference type="ARBA" id="ARBA00022884"/>
    </source>
</evidence>
<dbReference type="InterPro" id="IPR050825">
    <property type="entry name" value="RBM42_RBP45_47-like"/>
</dbReference>
<dbReference type="PANTHER" id="PTHR47640:SF11">
    <property type="entry name" value="RNA-BINDING PROTEIN 42"/>
    <property type="match status" value="1"/>
</dbReference>
<dbReference type="Proteomes" id="UP000711488">
    <property type="component" value="Unassembled WGS sequence"/>
</dbReference>
<reference evidence="7" key="2">
    <citation type="journal article" date="2018" name="Environ. Sci. Technol.">
        <title>The Toxicogenome of Hyalella azteca: A Model for Sediment Ecotoxicology and Evolutionary Toxicology.</title>
        <authorList>
            <person name="Poynton H.C."/>
            <person name="Hasenbein S."/>
            <person name="Benoit J.B."/>
            <person name="Sepulveda M.S."/>
            <person name="Poelchau M.F."/>
            <person name="Hughes D.S.T."/>
            <person name="Murali S.C."/>
            <person name="Chen S."/>
            <person name="Glastad K.M."/>
            <person name="Goodisman M.A.D."/>
            <person name="Werren J.H."/>
            <person name="Vineis J.H."/>
            <person name="Bowen J.L."/>
            <person name="Friedrich M."/>
            <person name="Jones J."/>
            <person name="Robertson H.M."/>
            <person name="Feyereisen R."/>
            <person name="Mechler-Hickson A."/>
            <person name="Mathers N."/>
            <person name="Lee C.E."/>
            <person name="Colbourne J.K."/>
            <person name="Biales A."/>
            <person name="Johnston J.S."/>
            <person name="Wellborn G.A."/>
            <person name="Rosendale A.J."/>
            <person name="Cridge A.G."/>
            <person name="Munoz-Torres M.C."/>
            <person name="Bain P.A."/>
            <person name="Manny A.R."/>
            <person name="Major K.M."/>
            <person name="Lambert F.N."/>
            <person name="Vulpe C.D."/>
            <person name="Tuck P."/>
            <person name="Blalock B.J."/>
            <person name="Lin Y.Y."/>
            <person name="Smith M.E."/>
            <person name="Ochoa-Acuna H."/>
            <person name="Chen M.M."/>
            <person name="Childers C.P."/>
            <person name="Qu J."/>
            <person name="Dugan S."/>
            <person name="Lee S.L."/>
            <person name="Chao H."/>
            <person name="Dinh H."/>
            <person name="Han Y."/>
            <person name="Doddapaneni H."/>
            <person name="Worley K.C."/>
            <person name="Muzny D.M."/>
            <person name="Gibbs R.A."/>
            <person name="Richards S."/>
        </authorList>
    </citation>
    <scope>NUCLEOTIDE SEQUENCE</scope>
    <source>
        <strain evidence="7">HAZT.00-mixed</strain>
        <tissue evidence="7">Whole organism</tissue>
    </source>
</reference>
<evidence type="ECO:0000313" key="7">
    <source>
        <dbReference type="EMBL" id="KAA0184248.1"/>
    </source>
</evidence>
<evidence type="ECO:0000256" key="2">
    <source>
        <dbReference type="ARBA" id="ARBA00015192"/>
    </source>
</evidence>
<dbReference type="SMART" id="SM00360">
    <property type="entry name" value="RRM"/>
    <property type="match status" value="1"/>
</dbReference>
<dbReference type="CDD" id="cd12383">
    <property type="entry name" value="RRM_RBM42"/>
    <property type="match status" value="1"/>
</dbReference>
<name>A0A6A0GRZ1_HYAAZ</name>
<keyword evidence="3 5" id="KW-0694">RNA-binding</keyword>
<evidence type="ECO:0000256" key="1">
    <source>
        <dbReference type="ARBA" id="ARBA00007408"/>
    </source>
</evidence>
<reference evidence="7" key="1">
    <citation type="submission" date="2014-08" db="EMBL/GenBank/DDBJ databases">
        <authorList>
            <person name="Murali S."/>
            <person name="Richards S."/>
            <person name="Bandaranaike D."/>
            <person name="Bellair M."/>
            <person name="Blankenburg K."/>
            <person name="Chao H."/>
            <person name="Dinh H."/>
            <person name="Doddapaneni H."/>
            <person name="Dugan-Rocha S."/>
            <person name="Elkadiri S."/>
            <person name="Gnanaolivu R."/>
            <person name="Hughes D."/>
            <person name="Lee S."/>
            <person name="Li M."/>
            <person name="Ming W."/>
            <person name="Munidasa M."/>
            <person name="Muniz J."/>
            <person name="Nguyen L."/>
            <person name="Osuji N."/>
            <person name="Pu L.-L."/>
            <person name="Puazo M."/>
            <person name="Skinner E."/>
            <person name="Qu C."/>
            <person name="Quiroz J."/>
            <person name="Raj R."/>
            <person name="Weissenberger G."/>
            <person name="Xin Y."/>
            <person name="Zou X."/>
            <person name="Han Y."/>
            <person name="Worley K."/>
            <person name="Muzny D."/>
            <person name="Gibbs R."/>
        </authorList>
    </citation>
    <scope>NUCLEOTIDE SEQUENCE</scope>
    <source>
        <strain evidence="7">HAZT.00-mixed</strain>
        <tissue evidence="7">Whole organism</tissue>
    </source>
</reference>
<dbReference type="InterPro" id="IPR000504">
    <property type="entry name" value="RRM_dom"/>
</dbReference>
<proteinExistence type="inferred from homology"/>
<sequence length="214" mass="25180">MIHYERVRCHTTSNHLAARTMNGASSWLQFSRRWISRRHVQYCTLTHKVRYDPTQRYEIWPEYDIAALNVLSALTSLRMDTYCYPVLHKYLLPCVTTVNISPCNNPHSYLFSDDYRMFAGDLGNDVTDELLTRTFNGYPSFVKARVVRDKFTNKSKGYGFLSFKDPDDYTRAMKEMNGRYVGSRPIKLRKSQWRDRNLDVIQKKVAEKQLLGLK</sequence>
<dbReference type="SUPFAM" id="SSF54928">
    <property type="entry name" value="RNA-binding domain, RBD"/>
    <property type="match status" value="1"/>
</dbReference>
<dbReference type="InterPro" id="IPR035979">
    <property type="entry name" value="RBD_domain_sf"/>
</dbReference>
<dbReference type="InterPro" id="IPR034215">
    <property type="entry name" value="RBM42_RRM"/>
</dbReference>
<dbReference type="AlphaFoldDB" id="A0A6A0GRZ1"/>
<dbReference type="PANTHER" id="PTHR47640">
    <property type="entry name" value="TRNA SELENOCYSTEINE 1-ASSOCIATED PROTEIN 1-RELATED-RELATED"/>
    <property type="match status" value="1"/>
</dbReference>
<protein>
    <recommendedName>
        <fullName evidence="2">RNA-binding protein 42</fullName>
    </recommendedName>
    <alternativeName>
        <fullName evidence="4">RNA-binding motif protein 42</fullName>
    </alternativeName>
</protein>
<gene>
    <name evidence="7" type="ORF">HAZT_HAZT004994</name>
</gene>
<dbReference type="EMBL" id="JQDR03017082">
    <property type="protein sequence ID" value="KAA0184248.1"/>
    <property type="molecule type" value="Genomic_DNA"/>
</dbReference>
<comment type="similarity">
    <text evidence="1">Belongs to the RRM RBM42 family.</text>
</comment>